<dbReference type="PANTHER" id="PTHR15549">
    <property type="entry name" value="PAIRED IMMUNOGLOBULIN-LIKE TYPE 2 RECEPTOR"/>
    <property type="match status" value="1"/>
</dbReference>
<keyword evidence="3 6" id="KW-1133">Transmembrane helix</keyword>
<feature type="region of interest" description="Disordered" evidence="5">
    <location>
        <begin position="268"/>
        <end position="294"/>
    </location>
</feature>
<feature type="region of interest" description="Disordered" evidence="5">
    <location>
        <begin position="376"/>
        <end position="423"/>
    </location>
</feature>
<evidence type="ECO:0000256" key="5">
    <source>
        <dbReference type="SAM" id="MobiDB-lite"/>
    </source>
</evidence>
<dbReference type="OrthoDB" id="3946741at2759"/>
<dbReference type="InterPro" id="IPR051694">
    <property type="entry name" value="Immunoregulatory_rcpt-like"/>
</dbReference>
<proteinExistence type="predicted"/>
<feature type="compositionally biased region" description="Polar residues" evidence="5">
    <location>
        <begin position="199"/>
        <end position="218"/>
    </location>
</feature>
<dbReference type="RefSeq" id="XP_040665749.1">
    <property type="nucleotide sequence ID" value="XM_040814856.1"/>
</dbReference>
<dbReference type="Proteomes" id="UP000184073">
    <property type="component" value="Unassembled WGS sequence"/>
</dbReference>
<feature type="signal peptide" evidence="7">
    <location>
        <begin position="1"/>
        <end position="25"/>
    </location>
</feature>
<feature type="region of interest" description="Disordered" evidence="5">
    <location>
        <begin position="568"/>
        <end position="599"/>
    </location>
</feature>
<dbReference type="EMBL" id="KV878127">
    <property type="protein sequence ID" value="OJI99986.1"/>
    <property type="molecule type" value="Genomic_DNA"/>
</dbReference>
<protein>
    <recommendedName>
        <fullName evidence="10">Extracellular membrane protein CFEM domain-containing protein</fullName>
    </recommendedName>
</protein>
<feature type="chain" id="PRO_5012273469" description="Extracellular membrane protein CFEM domain-containing protein" evidence="7">
    <location>
        <begin position="26"/>
        <end position="694"/>
    </location>
</feature>
<dbReference type="PANTHER" id="PTHR15549:SF16">
    <property type="entry name" value="EXTRACELLULAR MEMBRANE PROTEIN CFEM DOMAIN-CONTAINING PROTEIN"/>
    <property type="match status" value="1"/>
</dbReference>
<evidence type="ECO:0000256" key="4">
    <source>
        <dbReference type="ARBA" id="ARBA00023136"/>
    </source>
</evidence>
<evidence type="ECO:0008006" key="10">
    <source>
        <dbReference type="Google" id="ProtNLM"/>
    </source>
</evidence>
<feature type="region of interest" description="Disordered" evidence="5">
    <location>
        <begin position="119"/>
        <end position="218"/>
    </location>
</feature>
<evidence type="ECO:0000256" key="3">
    <source>
        <dbReference type="ARBA" id="ARBA00022989"/>
    </source>
</evidence>
<feature type="compositionally biased region" description="Low complexity" evidence="5">
    <location>
        <begin position="121"/>
        <end position="198"/>
    </location>
</feature>
<keyword evidence="7" id="KW-0732">Signal</keyword>
<name>A0A1L9PEL8_ASPVE</name>
<reference evidence="9" key="1">
    <citation type="journal article" date="2017" name="Genome Biol.">
        <title>Comparative genomics reveals high biological diversity and specific adaptations in the industrially and medically important fungal genus Aspergillus.</title>
        <authorList>
            <person name="de Vries R.P."/>
            <person name="Riley R."/>
            <person name="Wiebenga A."/>
            <person name="Aguilar-Osorio G."/>
            <person name="Amillis S."/>
            <person name="Uchima C.A."/>
            <person name="Anderluh G."/>
            <person name="Asadollahi M."/>
            <person name="Askin M."/>
            <person name="Barry K."/>
            <person name="Battaglia E."/>
            <person name="Bayram O."/>
            <person name="Benocci T."/>
            <person name="Braus-Stromeyer S.A."/>
            <person name="Caldana C."/>
            <person name="Canovas D."/>
            <person name="Cerqueira G.C."/>
            <person name="Chen F."/>
            <person name="Chen W."/>
            <person name="Choi C."/>
            <person name="Clum A."/>
            <person name="Dos Santos R.A."/>
            <person name="Damasio A.R."/>
            <person name="Diallinas G."/>
            <person name="Emri T."/>
            <person name="Fekete E."/>
            <person name="Flipphi M."/>
            <person name="Freyberg S."/>
            <person name="Gallo A."/>
            <person name="Gournas C."/>
            <person name="Habgood R."/>
            <person name="Hainaut M."/>
            <person name="Harispe M.L."/>
            <person name="Henrissat B."/>
            <person name="Hilden K.S."/>
            <person name="Hope R."/>
            <person name="Hossain A."/>
            <person name="Karabika E."/>
            <person name="Karaffa L."/>
            <person name="Karanyi Z."/>
            <person name="Krasevec N."/>
            <person name="Kuo A."/>
            <person name="Kusch H."/>
            <person name="LaButti K."/>
            <person name="Lagendijk E.L."/>
            <person name="Lapidus A."/>
            <person name="Levasseur A."/>
            <person name="Lindquist E."/>
            <person name="Lipzen A."/>
            <person name="Logrieco A.F."/>
            <person name="MacCabe A."/>
            <person name="Maekelae M.R."/>
            <person name="Malavazi I."/>
            <person name="Melin P."/>
            <person name="Meyer V."/>
            <person name="Mielnichuk N."/>
            <person name="Miskei M."/>
            <person name="Molnar A.P."/>
            <person name="Mule G."/>
            <person name="Ngan C.Y."/>
            <person name="Orejas M."/>
            <person name="Orosz E."/>
            <person name="Ouedraogo J.P."/>
            <person name="Overkamp K.M."/>
            <person name="Park H.-S."/>
            <person name="Perrone G."/>
            <person name="Piumi F."/>
            <person name="Punt P.J."/>
            <person name="Ram A.F."/>
            <person name="Ramon A."/>
            <person name="Rauscher S."/>
            <person name="Record E."/>
            <person name="Riano-Pachon D.M."/>
            <person name="Robert V."/>
            <person name="Roehrig J."/>
            <person name="Ruller R."/>
            <person name="Salamov A."/>
            <person name="Salih N.S."/>
            <person name="Samson R.A."/>
            <person name="Sandor E."/>
            <person name="Sanguinetti M."/>
            <person name="Schuetze T."/>
            <person name="Sepcic K."/>
            <person name="Shelest E."/>
            <person name="Sherlock G."/>
            <person name="Sophianopoulou V."/>
            <person name="Squina F.M."/>
            <person name="Sun H."/>
            <person name="Susca A."/>
            <person name="Todd R.B."/>
            <person name="Tsang A."/>
            <person name="Unkles S.E."/>
            <person name="van de Wiele N."/>
            <person name="van Rossen-Uffink D."/>
            <person name="Oliveira J.V."/>
            <person name="Vesth T.C."/>
            <person name="Visser J."/>
            <person name="Yu J.-H."/>
            <person name="Zhou M."/>
            <person name="Andersen M.R."/>
            <person name="Archer D.B."/>
            <person name="Baker S.E."/>
            <person name="Benoit I."/>
            <person name="Brakhage A.A."/>
            <person name="Braus G.H."/>
            <person name="Fischer R."/>
            <person name="Frisvad J.C."/>
            <person name="Goldman G.H."/>
            <person name="Houbraken J."/>
            <person name="Oakley B."/>
            <person name="Pocsi I."/>
            <person name="Scazzocchio C."/>
            <person name="Seiboth B."/>
            <person name="vanKuyk P.A."/>
            <person name="Wortman J."/>
            <person name="Dyer P.S."/>
            <person name="Grigoriev I.V."/>
        </authorList>
    </citation>
    <scope>NUCLEOTIDE SEQUENCE [LARGE SCALE GENOMIC DNA]</scope>
    <source>
        <strain evidence="9">CBS 583.65</strain>
    </source>
</reference>
<dbReference type="VEuPathDB" id="FungiDB:ASPVEDRAFT_538833"/>
<dbReference type="GeneID" id="63730367"/>
<evidence type="ECO:0000256" key="1">
    <source>
        <dbReference type="ARBA" id="ARBA00004167"/>
    </source>
</evidence>
<organism evidence="8 9">
    <name type="scientific">Aspergillus versicolor CBS 583.65</name>
    <dbReference type="NCBI Taxonomy" id="1036611"/>
    <lineage>
        <taxon>Eukaryota</taxon>
        <taxon>Fungi</taxon>
        <taxon>Dikarya</taxon>
        <taxon>Ascomycota</taxon>
        <taxon>Pezizomycotina</taxon>
        <taxon>Eurotiomycetes</taxon>
        <taxon>Eurotiomycetidae</taxon>
        <taxon>Eurotiales</taxon>
        <taxon>Aspergillaceae</taxon>
        <taxon>Aspergillus</taxon>
        <taxon>Aspergillus subgen. Nidulantes</taxon>
    </lineage>
</organism>
<feature type="region of interest" description="Disordered" evidence="5">
    <location>
        <begin position="319"/>
        <end position="342"/>
    </location>
</feature>
<dbReference type="STRING" id="1036611.A0A1L9PEL8"/>
<evidence type="ECO:0000256" key="2">
    <source>
        <dbReference type="ARBA" id="ARBA00022692"/>
    </source>
</evidence>
<evidence type="ECO:0000313" key="8">
    <source>
        <dbReference type="EMBL" id="OJI99986.1"/>
    </source>
</evidence>
<sequence>MLSYPIRWVLTVAVVLVYLTQCTNTSTVSLLNLLPKCASECVESFISTEYPKDACSKGCDLNYLCKKNTTSGYTLGEAALRCSLSLCSLEVAMSFDTYSICNSVPGALPQTHPTIVATIASPSNPTSTTRHTTTVTTHSETTSTRPTIESSTESSTETDHTLTATTTTFENPTSATDSTTHTSSTETDEQTSTTSTDQLPSATSDETSGASTQGSSLNSGAVIGVSVASGIAGFFIIGVIIFFCCRKIRRKAQDREFFEIGGHMSEPPDFSFPPRRPPMGPRPSPGMLNPESESARLVPPVDSEYQPPAHYPAVVVTRPEEDDGYRHTLENKTDRTGAQSSSNFDFDAASIASSRTVSDLLPDKPTYELYPRPLRWSQHKKSRPSSGESFSEEENYTGPRKLPSPPIQLPGFAPGNGKSKNRVPMAGLPPNPRAMMYGFGAPGQMVATKGAVNGKRPVYWNAKDNLQPSRQAVLQGTSPYRPGHMDYDDDLDGYWQNSDAGFVGAKVIQPHGAARGAGVNRNSFGDYPGYDFEFGFGDHNNIGSDSRRASRHSGGFRPLTPVREIRTPMGEVQDPMREGSSDRGSSVRYPDGGLHNQPQEVVSRPRIVRQDDIKRVQIRRGKASPKEVTVPYCPDDYWLEQSDEQPSAYNAPRNSGEYKDTPKGKLGMPKKKPSAWERNLTPSRRGADLILQVE</sequence>
<keyword evidence="9" id="KW-1185">Reference proteome</keyword>
<feature type="compositionally biased region" description="Pro residues" evidence="5">
    <location>
        <begin position="270"/>
        <end position="284"/>
    </location>
</feature>
<gene>
    <name evidence="8" type="ORF">ASPVEDRAFT_538833</name>
</gene>
<evidence type="ECO:0000256" key="7">
    <source>
        <dbReference type="SAM" id="SignalP"/>
    </source>
</evidence>
<evidence type="ECO:0000313" key="9">
    <source>
        <dbReference type="Proteomes" id="UP000184073"/>
    </source>
</evidence>
<dbReference type="AlphaFoldDB" id="A0A1L9PEL8"/>
<comment type="subcellular location">
    <subcellularLocation>
        <location evidence="1">Membrane</location>
        <topology evidence="1">Single-pass membrane protein</topology>
    </subcellularLocation>
</comment>
<feature type="region of interest" description="Disordered" evidence="5">
    <location>
        <begin position="638"/>
        <end position="694"/>
    </location>
</feature>
<evidence type="ECO:0000256" key="6">
    <source>
        <dbReference type="SAM" id="Phobius"/>
    </source>
</evidence>
<feature type="transmembrane region" description="Helical" evidence="6">
    <location>
        <begin position="221"/>
        <end position="245"/>
    </location>
</feature>
<accession>A0A1L9PEL8</accession>
<feature type="compositionally biased region" description="Basic and acidic residues" evidence="5">
    <location>
        <begin position="324"/>
        <end position="335"/>
    </location>
</feature>
<dbReference type="GO" id="GO:0016020">
    <property type="term" value="C:membrane"/>
    <property type="evidence" value="ECO:0007669"/>
    <property type="project" value="UniProtKB-SubCell"/>
</dbReference>
<keyword evidence="4 6" id="KW-0472">Membrane</keyword>
<dbReference type="GO" id="GO:0071944">
    <property type="term" value="C:cell periphery"/>
    <property type="evidence" value="ECO:0007669"/>
    <property type="project" value="UniProtKB-ARBA"/>
</dbReference>
<keyword evidence="2 6" id="KW-0812">Transmembrane</keyword>